<keyword evidence="1" id="KW-0129">CBS domain</keyword>
<dbReference type="InterPro" id="IPR029044">
    <property type="entry name" value="Nucleotide-diphossugar_trans"/>
</dbReference>
<feature type="domain" description="CBS" evidence="2">
    <location>
        <begin position="1"/>
        <end position="58"/>
    </location>
</feature>
<dbReference type="InterPro" id="IPR050486">
    <property type="entry name" value="Mannose-1P_guanyltransferase"/>
</dbReference>
<dbReference type="Gene3D" id="3.90.550.10">
    <property type="entry name" value="Spore Coat Polysaccharide Biosynthesis Protein SpsA, Chain A"/>
    <property type="match status" value="1"/>
</dbReference>
<dbReference type="InterPro" id="IPR000644">
    <property type="entry name" value="CBS_dom"/>
</dbReference>
<dbReference type="CDD" id="cd06426">
    <property type="entry name" value="NTP_transferase_like_2"/>
    <property type="match status" value="1"/>
</dbReference>
<dbReference type="InterPro" id="IPR046342">
    <property type="entry name" value="CBS_dom_sf"/>
</dbReference>
<dbReference type="Pfam" id="PF00483">
    <property type="entry name" value="NTP_transferase"/>
    <property type="match status" value="1"/>
</dbReference>
<evidence type="ECO:0000256" key="1">
    <source>
        <dbReference type="PROSITE-ProRule" id="PRU00703"/>
    </source>
</evidence>
<dbReference type="Pfam" id="PF00571">
    <property type="entry name" value="CBS"/>
    <property type="match status" value="2"/>
</dbReference>
<dbReference type="SMART" id="SM00116">
    <property type="entry name" value="CBS"/>
    <property type="match status" value="2"/>
</dbReference>
<dbReference type="PROSITE" id="PS51371">
    <property type="entry name" value="CBS"/>
    <property type="match status" value="2"/>
</dbReference>
<sequence length="349" mass="39568">MKNWQSSLVPVTSTIKEAISIIDSSSCMIAVIVGQERKLLGIITDGDIRRAIMKGVSFSEPVTKIMNSSPLIISSKSTSKETFQIFQNTHIRHLPVVDDDGKILGIQVVDELHKTVKNDTIVVIMAGGLGSRLGNLTKDCPKPLLNIGNQPILETILDNFISDGFYRFYFSVNYKAEMIESFFGNGEKWGVDIRYIREKERLGTGGALSLMPETPENPVIVMNGDILTRVNFQRLLDFHNEYQSAATMCVREYDFQVPYGVVNIKDHQITKIDEKPVHTFFVNAGIYILSPESLRLIPQHSYFDLPDLFKELSKNKQKTVAFPIREYWIDVGHVDDFNRANGDYKHNFK</sequence>
<dbReference type="SUPFAM" id="SSF54631">
    <property type="entry name" value="CBS-domain pair"/>
    <property type="match status" value="1"/>
</dbReference>
<reference evidence="4" key="1">
    <citation type="submission" date="2017-08" db="EMBL/GenBank/DDBJ databases">
        <title>A dynamic microbial community with high functional redundancy inhabits the cold, oxic subseafloor aquifer.</title>
        <authorList>
            <person name="Tully B.J."/>
            <person name="Wheat C.G."/>
            <person name="Glazer B.T."/>
            <person name="Huber J.A."/>
        </authorList>
    </citation>
    <scope>NUCLEOTIDE SEQUENCE [LARGE SCALE GENOMIC DNA]</scope>
</reference>
<dbReference type="AlphaFoldDB" id="A0A2A4T0T6"/>
<evidence type="ECO:0000313" key="3">
    <source>
        <dbReference type="EMBL" id="PCI27236.1"/>
    </source>
</evidence>
<name>A0A2A4T0T6_9DELT</name>
<proteinExistence type="predicted"/>
<dbReference type="InterPro" id="IPR005835">
    <property type="entry name" value="NTP_transferase_dom"/>
</dbReference>
<protein>
    <submittedName>
        <fullName evidence="3">Alcohol dehydrogenase</fullName>
    </submittedName>
</protein>
<feature type="domain" description="CBS" evidence="2">
    <location>
        <begin position="66"/>
        <end position="123"/>
    </location>
</feature>
<organism evidence="3 4">
    <name type="scientific">SAR324 cluster bacterium</name>
    <dbReference type="NCBI Taxonomy" id="2024889"/>
    <lineage>
        <taxon>Bacteria</taxon>
        <taxon>Deltaproteobacteria</taxon>
        <taxon>SAR324 cluster</taxon>
    </lineage>
</organism>
<dbReference type="EMBL" id="NVSR01000067">
    <property type="protein sequence ID" value="PCI27236.1"/>
    <property type="molecule type" value="Genomic_DNA"/>
</dbReference>
<dbReference type="Proteomes" id="UP000218113">
    <property type="component" value="Unassembled WGS sequence"/>
</dbReference>
<dbReference type="SUPFAM" id="SSF53448">
    <property type="entry name" value="Nucleotide-diphospho-sugar transferases"/>
    <property type="match status" value="1"/>
</dbReference>
<dbReference type="PANTHER" id="PTHR22572">
    <property type="entry name" value="SUGAR-1-PHOSPHATE GUANYL TRANSFERASE"/>
    <property type="match status" value="1"/>
</dbReference>
<accession>A0A2A4T0T6</accession>
<gene>
    <name evidence="3" type="ORF">COB67_08945</name>
</gene>
<evidence type="ECO:0000313" key="4">
    <source>
        <dbReference type="Proteomes" id="UP000218113"/>
    </source>
</evidence>
<dbReference type="Gene3D" id="3.10.580.10">
    <property type="entry name" value="CBS-domain"/>
    <property type="match status" value="1"/>
</dbReference>
<evidence type="ECO:0000259" key="2">
    <source>
        <dbReference type="PROSITE" id="PS51371"/>
    </source>
</evidence>
<dbReference type="CDD" id="cd04607">
    <property type="entry name" value="CBS_pair_NTP_transferase_assoc"/>
    <property type="match status" value="1"/>
</dbReference>
<comment type="caution">
    <text evidence="3">The sequence shown here is derived from an EMBL/GenBank/DDBJ whole genome shotgun (WGS) entry which is preliminary data.</text>
</comment>